<evidence type="ECO:0000313" key="3">
    <source>
        <dbReference type="Proteomes" id="UP001611383"/>
    </source>
</evidence>
<protein>
    <recommendedName>
        <fullName evidence="4">Lipoprotein</fullName>
    </recommendedName>
</protein>
<dbReference type="Proteomes" id="UP001611383">
    <property type="component" value="Chromosome"/>
</dbReference>
<name>A0ABY9WK02_9BACT</name>
<dbReference type="EMBL" id="CP043494">
    <property type="protein sequence ID" value="WNG44177.1"/>
    <property type="molecule type" value="Genomic_DNA"/>
</dbReference>
<accession>A0ABY9WK02</accession>
<dbReference type="InterPro" id="IPR046256">
    <property type="entry name" value="DUF6289"/>
</dbReference>
<sequence length="89" mass="9509">MRASIIGGLLATALMAVGCGAPMEQEEEGVQLSTQEAAFPDCSGSSDSLIVYYSDASYTTEIGARGCSCGLWASWGKTSTYRQYRLDCY</sequence>
<gene>
    <name evidence="2" type="ORF">F0U60_08720</name>
</gene>
<feature type="chain" id="PRO_5046094998" description="Lipoprotein" evidence="1">
    <location>
        <begin position="19"/>
        <end position="89"/>
    </location>
</feature>
<evidence type="ECO:0000256" key="1">
    <source>
        <dbReference type="SAM" id="SignalP"/>
    </source>
</evidence>
<organism evidence="2 3">
    <name type="scientific">Archangium minus</name>
    <dbReference type="NCBI Taxonomy" id="83450"/>
    <lineage>
        <taxon>Bacteria</taxon>
        <taxon>Pseudomonadati</taxon>
        <taxon>Myxococcota</taxon>
        <taxon>Myxococcia</taxon>
        <taxon>Myxococcales</taxon>
        <taxon>Cystobacterineae</taxon>
        <taxon>Archangiaceae</taxon>
        <taxon>Archangium</taxon>
    </lineage>
</organism>
<dbReference type="Pfam" id="PF19806">
    <property type="entry name" value="DUF6289"/>
    <property type="match status" value="1"/>
</dbReference>
<keyword evidence="1" id="KW-0732">Signal</keyword>
<keyword evidence="3" id="KW-1185">Reference proteome</keyword>
<reference evidence="2 3" key="1">
    <citation type="submission" date="2019-08" db="EMBL/GenBank/DDBJ databases">
        <title>Archangium and Cystobacter genomes.</title>
        <authorList>
            <person name="Chen I.-C.K."/>
            <person name="Wielgoss S."/>
        </authorList>
    </citation>
    <scope>NUCLEOTIDE SEQUENCE [LARGE SCALE GENOMIC DNA]</scope>
    <source>
        <strain evidence="2 3">Cbm 6</strain>
    </source>
</reference>
<evidence type="ECO:0008006" key="4">
    <source>
        <dbReference type="Google" id="ProtNLM"/>
    </source>
</evidence>
<feature type="signal peptide" evidence="1">
    <location>
        <begin position="1"/>
        <end position="18"/>
    </location>
</feature>
<proteinExistence type="predicted"/>
<evidence type="ECO:0000313" key="2">
    <source>
        <dbReference type="EMBL" id="WNG44177.1"/>
    </source>
</evidence>
<dbReference type="RefSeq" id="WP_395816474.1">
    <property type="nucleotide sequence ID" value="NZ_CP043494.1"/>
</dbReference>